<comment type="caution">
    <text evidence="2">The sequence shown here is derived from an EMBL/GenBank/DDBJ whole genome shotgun (WGS) entry which is preliminary data.</text>
</comment>
<dbReference type="OrthoDB" id="10375441at2759"/>
<keyword evidence="1" id="KW-0175">Coiled coil</keyword>
<evidence type="ECO:0000256" key="1">
    <source>
        <dbReference type="SAM" id="Coils"/>
    </source>
</evidence>
<protein>
    <submittedName>
        <fullName evidence="2">Uncharacterized protein</fullName>
    </submittedName>
</protein>
<dbReference type="AlphaFoldDB" id="A0A8H6RSJ9"/>
<name>A0A8H6RSJ9_9PEZI</name>
<proteinExistence type="predicted"/>
<feature type="coiled-coil region" evidence="1">
    <location>
        <begin position="121"/>
        <end position="151"/>
    </location>
</feature>
<keyword evidence="3" id="KW-1185">Reference proteome</keyword>
<dbReference type="Proteomes" id="UP000660729">
    <property type="component" value="Unassembled WGS sequence"/>
</dbReference>
<reference evidence="2" key="1">
    <citation type="submission" date="2020-04" db="EMBL/GenBank/DDBJ databases">
        <title>Draft genome resource of the tomato pathogen Pseudocercospora fuligena.</title>
        <authorList>
            <person name="Zaccaron A."/>
        </authorList>
    </citation>
    <scope>NUCLEOTIDE SEQUENCE</scope>
    <source>
        <strain evidence="2">PF001</strain>
    </source>
</reference>
<organism evidence="2 3">
    <name type="scientific">Pseudocercospora fuligena</name>
    <dbReference type="NCBI Taxonomy" id="685502"/>
    <lineage>
        <taxon>Eukaryota</taxon>
        <taxon>Fungi</taxon>
        <taxon>Dikarya</taxon>
        <taxon>Ascomycota</taxon>
        <taxon>Pezizomycotina</taxon>
        <taxon>Dothideomycetes</taxon>
        <taxon>Dothideomycetidae</taxon>
        <taxon>Mycosphaerellales</taxon>
        <taxon>Mycosphaerellaceae</taxon>
        <taxon>Pseudocercospora</taxon>
    </lineage>
</organism>
<sequence>MPTIKERCIQSLAYNLSIWEHENHTIAHAIIADSGTSQILLICVCDGDEDFEKIRASKTFEANGVTYNIIGTITREVSQEDGQEVFVIEFEMESELRDFFDASYQIKNEPKYYSRVIMRHLEGLESKAGDLELRKKEKKRAKRERQKAKKVSCCWGMVER</sequence>
<gene>
    <name evidence="2" type="ORF">HII31_02245</name>
</gene>
<dbReference type="EMBL" id="JABCIY010000025">
    <property type="protein sequence ID" value="KAF7196517.1"/>
    <property type="molecule type" value="Genomic_DNA"/>
</dbReference>
<accession>A0A8H6RSJ9</accession>
<evidence type="ECO:0000313" key="2">
    <source>
        <dbReference type="EMBL" id="KAF7196517.1"/>
    </source>
</evidence>
<evidence type="ECO:0000313" key="3">
    <source>
        <dbReference type="Proteomes" id="UP000660729"/>
    </source>
</evidence>